<evidence type="ECO:0000313" key="3">
    <source>
        <dbReference type="Proteomes" id="UP001216579"/>
    </source>
</evidence>
<dbReference type="InterPro" id="IPR042099">
    <property type="entry name" value="ANL_N_sf"/>
</dbReference>
<dbReference type="Proteomes" id="UP001216579">
    <property type="component" value="Unassembled WGS sequence"/>
</dbReference>
<dbReference type="SUPFAM" id="SSF56801">
    <property type="entry name" value="Acetyl-CoA synthetase-like"/>
    <property type="match status" value="1"/>
</dbReference>
<dbReference type="EMBL" id="JARJBC010000003">
    <property type="protein sequence ID" value="MDF3289160.1"/>
    <property type="molecule type" value="Genomic_DNA"/>
</dbReference>
<dbReference type="Pfam" id="PF00501">
    <property type="entry name" value="AMP-binding"/>
    <property type="match status" value="1"/>
</dbReference>
<protein>
    <submittedName>
        <fullName evidence="2">AMP-binding protein</fullName>
    </submittedName>
</protein>
<feature type="domain" description="AMP-dependent synthetase/ligase" evidence="1">
    <location>
        <begin position="170"/>
        <end position="501"/>
    </location>
</feature>
<reference evidence="2 3" key="1">
    <citation type="submission" date="2023-03" db="EMBL/GenBank/DDBJ databases">
        <title>Draft genome sequence of Streptomyces sp. RB6PN23 isolated from peat swamp forest in Thailand.</title>
        <authorList>
            <person name="Klaysubun C."/>
            <person name="Duangmal K."/>
        </authorList>
    </citation>
    <scope>NUCLEOTIDE SEQUENCE [LARGE SCALE GENOMIC DNA]</scope>
    <source>
        <strain evidence="2 3">RB6PN23</strain>
    </source>
</reference>
<keyword evidence="3" id="KW-1185">Reference proteome</keyword>
<dbReference type="PANTHER" id="PTHR45527">
    <property type="entry name" value="NONRIBOSOMAL PEPTIDE SYNTHETASE"/>
    <property type="match status" value="1"/>
</dbReference>
<dbReference type="RefSeq" id="WP_276092798.1">
    <property type="nucleotide sequence ID" value="NZ_JARJBC010000003.1"/>
</dbReference>
<proteinExistence type="predicted"/>
<dbReference type="PANTHER" id="PTHR45527:SF1">
    <property type="entry name" value="FATTY ACID SYNTHASE"/>
    <property type="match status" value="1"/>
</dbReference>
<sequence>MACEAVDRIAEVAFSGGVPARHLVQAVALAVLARQAPDRTTTVRTGSASLSVTPGPDDTVTGIARRIADATASARGPITISTTGTGSGLPGRATLHVLEGPGDRLALRTDLSERQISRVITAVQSLRPAGGGPPRVRELPLCCPADARELQGWKRRLASVPAISLDELVARWARQRPNRSIAVADGRTLGYAEADRRATRLASALVRGDVQHGEPVLVCTGDGPQTVVAHVAVLRAGAVCVPLPCGAVEQGLREAVRLTRARVALCDRPPAPSQLPPGMRALGVADLLDGDADPADRSLPRSGFTDCAYLMVRTGEDGRIHGDLIDHHAWVSATTGRISRAGVPAERVLVDGPLCAPAALAGMWWALQSGGTVCLADTGAGQWPRRGFTEALLTPTAYARLLPRLDEARPPRCVVLTGGPCPPGDQARHFDQLPGTRLFMEYAPDDGPLPWAAAEVKPGDGEWGDPRGRLLPTTDMRLRVADEDGRPLGPGLIGEVCADGMALPCDRIGLAPPSRFEEADGVAVHRSGRQGRWRFDGTLEILDGRSE</sequence>
<evidence type="ECO:0000259" key="1">
    <source>
        <dbReference type="Pfam" id="PF00501"/>
    </source>
</evidence>
<comment type="caution">
    <text evidence="2">The sequence shown here is derived from an EMBL/GenBank/DDBJ whole genome shotgun (WGS) entry which is preliminary data.</text>
</comment>
<accession>A0ABT5ZH58</accession>
<organism evidence="2 3">
    <name type="scientific">Streptomyces silvisoli</name>
    <dbReference type="NCBI Taxonomy" id="3034235"/>
    <lineage>
        <taxon>Bacteria</taxon>
        <taxon>Bacillati</taxon>
        <taxon>Actinomycetota</taxon>
        <taxon>Actinomycetes</taxon>
        <taxon>Kitasatosporales</taxon>
        <taxon>Streptomycetaceae</taxon>
        <taxon>Streptomyces</taxon>
    </lineage>
</organism>
<name>A0ABT5ZH58_9ACTN</name>
<gene>
    <name evidence="2" type="ORF">P3G67_07910</name>
</gene>
<evidence type="ECO:0000313" key="2">
    <source>
        <dbReference type="EMBL" id="MDF3289160.1"/>
    </source>
</evidence>
<dbReference type="Gene3D" id="3.40.50.12780">
    <property type="entry name" value="N-terminal domain of ligase-like"/>
    <property type="match status" value="1"/>
</dbReference>
<dbReference type="InterPro" id="IPR000873">
    <property type="entry name" value="AMP-dep_synth/lig_dom"/>
</dbReference>